<keyword evidence="3" id="KW-0378">Hydrolase</keyword>
<feature type="domain" description="DEAD-box helicase OB fold" evidence="2">
    <location>
        <begin position="4"/>
        <end position="55"/>
    </location>
</feature>
<feature type="region of interest" description="Disordered" evidence="1">
    <location>
        <begin position="75"/>
        <end position="127"/>
    </location>
</feature>
<dbReference type="InterPro" id="IPR011709">
    <property type="entry name" value="DEAD-box_helicase_OB_fold"/>
</dbReference>
<dbReference type="OrthoDB" id="10253254at2759"/>
<keyword evidence="3" id="KW-0547">Nucleotide-binding</keyword>
<reference evidence="3" key="1">
    <citation type="submission" date="2023-01" db="EMBL/GenBank/DDBJ databases">
        <title>Genome assembly of the deep-sea coral Lophelia pertusa.</title>
        <authorList>
            <person name="Herrera S."/>
            <person name="Cordes E."/>
        </authorList>
    </citation>
    <scope>NUCLEOTIDE SEQUENCE</scope>
    <source>
        <strain evidence="3">USNM1676648</strain>
        <tissue evidence="3">Polyp</tissue>
    </source>
</reference>
<dbReference type="Pfam" id="PF07717">
    <property type="entry name" value="OB_NTP_bind"/>
    <property type="match status" value="1"/>
</dbReference>
<dbReference type="AlphaFoldDB" id="A0A9W9YGW6"/>
<protein>
    <submittedName>
        <fullName evidence="3">ATP-dependent RNA helicase dhx40</fullName>
        <ecNumber evidence="3">3.6.4.13</ecNumber>
    </submittedName>
</protein>
<keyword evidence="3" id="KW-0067">ATP-binding</keyword>
<feature type="compositionally biased region" description="Basic and acidic residues" evidence="1">
    <location>
        <begin position="75"/>
        <end position="86"/>
    </location>
</feature>
<evidence type="ECO:0000259" key="2">
    <source>
        <dbReference type="Pfam" id="PF07717"/>
    </source>
</evidence>
<proteinExistence type="predicted"/>
<gene>
    <name evidence="3" type="primary">DHX40_4</name>
    <name evidence="3" type="ORF">OS493_003253</name>
</gene>
<comment type="caution">
    <text evidence="3">The sequence shown here is derived from an EMBL/GenBank/DDBJ whole genome shotgun (WGS) entry which is preliminary data.</text>
</comment>
<dbReference type="EMBL" id="MU827778">
    <property type="protein sequence ID" value="KAJ7340501.1"/>
    <property type="molecule type" value="Genomic_DNA"/>
</dbReference>
<accession>A0A9W9YGW6</accession>
<dbReference type="EC" id="3.6.4.13" evidence="3"/>
<evidence type="ECO:0000256" key="1">
    <source>
        <dbReference type="SAM" id="MobiDB-lite"/>
    </source>
</evidence>
<organism evidence="3 4">
    <name type="scientific">Desmophyllum pertusum</name>
    <dbReference type="NCBI Taxonomy" id="174260"/>
    <lineage>
        <taxon>Eukaryota</taxon>
        <taxon>Metazoa</taxon>
        <taxon>Cnidaria</taxon>
        <taxon>Anthozoa</taxon>
        <taxon>Hexacorallia</taxon>
        <taxon>Scleractinia</taxon>
        <taxon>Caryophylliina</taxon>
        <taxon>Caryophylliidae</taxon>
        <taxon>Desmophyllum</taxon>
    </lineage>
</organism>
<dbReference type="Proteomes" id="UP001163046">
    <property type="component" value="Unassembled WGS sequence"/>
</dbReference>
<keyword evidence="3" id="KW-0347">Helicase</keyword>
<feature type="compositionally biased region" description="Basic and acidic residues" evidence="1">
    <location>
        <begin position="113"/>
        <end position="127"/>
    </location>
</feature>
<sequence>MDGHGTQVYIHPSSTLFGCDGQFEWIIFHDVIWTSKIYVRTVCPIRYDWVRDLLPRLHEVDSYSLSGWAEGKLTDRKHEGASHDQQLETGSSAEAVKISKRSTEDSISAARQRFLERKRTRDQKQDT</sequence>
<dbReference type="GO" id="GO:0003724">
    <property type="term" value="F:RNA helicase activity"/>
    <property type="evidence" value="ECO:0007669"/>
    <property type="project" value="UniProtKB-EC"/>
</dbReference>
<keyword evidence="4" id="KW-1185">Reference proteome</keyword>
<name>A0A9W9YGW6_9CNID</name>
<dbReference type="GO" id="GO:0016787">
    <property type="term" value="F:hydrolase activity"/>
    <property type="evidence" value="ECO:0007669"/>
    <property type="project" value="UniProtKB-KW"/>
</dbReference>
<evidence type="ECO:0000313" key="3">
    <source>
        <dbReference type="EMBL" id="KAJ7340501.1"/>
    </source>
</evidence>
<evidence type="ECO:0000313" key="4">
    <source>
        <dbReference type="Proteomes" id="UP001163046"/>
    </source>
</evidence>